<feature type="region of interest" description="Disordered" evidence="1">
    <location>
        <begin position="95"/>
        <end position="120"/>
    </location>
</feature>
<sequence>MNRNFTIDGDDEMDIICLDPSILDNDLPPQHAPSNIGSTSTATATDAPTATSKRSIIPHRSIKKSTAPKRIKMESAGHVYKAAEQNMQTKRFDSPLTSAAAAVPGPSRSQSASTAPYTQRRNSQPLTAALSLMAGAVPGPSRSQGASAAPSSAVGPTNVAEDVWGTFNTSPSVAPSVVPPLNDVQQLIADLKAYIERRFDAIDAAIESLASALRNEVPIIRQTSGTTEVMVHDIKDVVCAYLVGTAPPVPEDFTLQPIDSVKELHSIERKLGEVQYMRDVLAYLQSQVFVPQVDKRLKMARGIIFSPQFLRNF</sequence>
<proteinExistence type="predicted"/>
<name>A0A182V3U8_ANOME</name>
<evidence type="ECO:0000256" key="1">
    <source>
        <dbReference type="SAM" id="MobiDB-lite"/>
    </source>
</evidence>
<evidence type="ECO:0000313" key="3">
    <source>
        <dbReference type="Proteomes" id="UP000075903"/>
    </source>
</evidence>
<dbReference type="VEuPathDB" id="VectorBase:AMEM21_013834"/>
<dbReference type="Proteomes" id="UP000075903">
    <property type="component" value="Unassembled WGS sequence"/>
</dbReference>
<protein>
    <submittedName>
        <fullName evidence="2">Uncharacterized protein</fullName>
    </submittedName>
</protein>
<dbReference type="EnsemblMetazoa" id="AMEM008393-RA">
    <property type="protein sequence ID" value="AMEM008393-PA"/>
    <property type="gene ID" value="AMEM008393"/>
</dbReference>
<feature type="region of interest" description="Disordered" evidence="1">
    <location>
        <begin position="136"/>
        <end position="155"/>
    </location>
</feature>
<reference evidence="2" key="1">
    <citation type="submission" date="2020-05" db="UniProtKB">
        <authorList>
            <consortium name="EnsemblMetazoa"/>
        </authorList>
    </citation>
    <scope>IDENTIFICATION</scope>
    <source>
        <strain evidence="2">MAF</strain>
    </source>
</reference>
<accession>A0A182V3U8</accession>
<feature type="compositionally biased region" description="Low complexity" evidence="1">
    <location>
        <begin position="138"/>
        <end position="155"/>
    </location>
</feature>
<feature type="compositionally biased region" description="Polar residues" evidence="1">
    <location>
        <begin position="107"/>
        <end position="120"/>
    </location>
</feature>
<keyword evidence="3" id="KW-1185">Reference proteome</keyword>
<feature type="compositionally biased region" description="Low complexity" evidence="1">
    <location>
        <begin position="38"/>
        <end position="52"/>
    </location>
</feature>
<organism evidence="2 3">
    <name type="scientific">Anopheles merus</name>
    <name type="common">Mosquito</name>
    <dbReference type="NCBI Taxonomy" id="30066"/>
    <lineage>
        <taxon>Eukaryota</taxon>
        <taxon>Metazoa</taxon>
        <taxon>Ecdysozoa</taxon>
        <taxon>Arthropoda</taxon>
        <taxon>Hexapoda</taxon>
        <taxon>Insecta</taxon>
        <taxon>Pterygota</taxon>
        <taxon>Neoptera</taxon>
        <taxon>Endopterygota</taxon>
        <taxon>Diptera</taxon>
        <taxon>Nematocera</taxon>
        <taxon>Culicoidea</taxon>
        <taxon>Culicidae</taxon>
        <taxon>Anophelinae</taxon>
        <taxon>Anopheles</taxon>
    </lineage>
</organism>
<feature type="region of interest" description="Disordered" evidence="1">
    <location>
        <begin position="24"/>
        <end position="55"/>
    </location>
</feature>
<evidence type="ECO:0000313" key="2">
    <source>
        <dbReference type="EnsemblMetazoa" id="AMEM008393-PA"/>
    </source>
</evidence>
<dbReference type="VEuPathDB" id="VectorBase:AMEM008393"/>
<dbReference type="AlphaFoldDB" id="A0A182V3U8"/>